<evidence type="ECO:0000313" key="1">
    <source>
        <dbReference type="EMBL" id="MDQ1022431.1"/>
    </source>
</evidence>
<name>A0ABU0SFU7_9ACTN</name>
<evidence type="ECO:0008006" key="3">
    <source>
        <dbReference type="Google" id="ProtNLM"/>
    </source>
</evidence>
<gene>
    <name evidence="1" type="ORF">QF035_000013</name>
</gene>
<comment type="caution">
    <text evidence="1">The sequence shown here is derived from an EMBL/GenBank/DDBJ whole genome shotgun (WGS) entry which is preliminary data.</text>
</comment>
<proteinExistence type="predicted"/>
<keyword evidence="2" id="KW-1185">Reference proteome</keyword>
<sequence length="142" mass="15180">MTPDQILRAVDYIWAVTGGDDATMARLDDHGMPPTRFLLVDFLDLVVTSAGIVEAAADQAPPAERQDLAAALSSVLVRGMREWAQTAREDPDSPGDFTEASEGIARTIADFLLVSLAGPPGDLEPRLEAFRTVAAAMPRTTD</sequence>
<dbReference type="RefSeq" id="WP_307517279.1">
    <property type="nucleotide sequence ID" value="NZ_JAUSZI010000001.1"/>
</dbReference>
<dbReference type="EMBL" id="JAUSZI010000001">
    <property type="protein sequence ID" value="MDQ1022431.1"/>
    <property type="molecule type" value="Genomic_DNA"/>
</dbReference>
<organism evidence="1 2">
    <name type="scientific">Streptomyces umbrinus</name>
    <dbReference type="NCBI Taxonomy" id="67370"/>
    <lineage>
        <taxon>Bacteria</taxon>
        <taxon>Bacillati</taxon>
        <taxon>Actinomycetota</taxon>
        <taxon>Actinomycetes</taxon>
        <taxon>Kitasatosporales</taxon>
        <taxon>Streptomycetaceae</taxon>
        <taxon>Streptomyces</taxon>
        <taxon>Streptomyces phaeochromogenes group</taxon>
    </lineage>
</organism>
<accession>A0ABU0SFU7</accession>
<protein>
    <recommendedName>
        <fullName evidence="3">TetR family transcriptional regulator</fullName>
    </recommendedName>
</protein>
<evidence type="ECO:0000313" key="2">
    <source>
        <dbReference type="Proteomes" id="UP001230328"/>
    </source>
</evidence>
<dbReference type="Proteomes" id="UP001230328">
    <property type="component" value="Unassembled WGS sequence"/>
</dbReference>
<reference evidence="1 2" key="1">
    <citation type="submission" date="2023-07" db="EMBL/GenBank/DDBJ databases">
        <title>Comparative genomics of wheat-associated soil bacteria to identify genetic determinants of phenazine resistance.</title>
        <authorList>
            <person name="Mouncey N."/>
        </authorList>
    </citation>
    <scope>NUCLEOTIDE SEQUENCE [LARGE SCALE GENOMIC DNA]</scope>
    <source>
        <strain evidence="1 2">V2I4</strain>
    </source>
</reference>